<gene>
    <name evidence="2" type="ORF">HPB48_012862</name>
</gene>
<dbReference type="VEuPathDB" id="VectorBase:HLOH_049192"/>
<proteinExistence type="predicted"/>
<feature type="compositionally biased region" description="Polar residues" evidence="1">
    <location>
        <begin position="180"/>
        <end position="205"/>
    </location>
</feature>
<comment type="caution">
    <text evidence="2">The sequence shown here is derived from an EMBL/GenBank/DDBJ whole genome shotgun (WGS) entry which is preliminary data.</text>
</comment>
<dbReference type="EMBL" id="JABSTR010000006">
    <property type="protein sequence ID" value="KAH9372439.1"/>
    <property type="molecule type" value="Genomic_DNA"/>
</dbReference>
<feature type="region of interest" description="Disordered" evidence="1">
    <location>
        <begin position="1"/>
        <end position="27"/>
    </location>
</feature>
<sequence>MEGRPGEWRERRRFRRAAGQKRRAGGSRLSWLSRFEVRGRSKPGDVHGPVTRKTDVAVRGVYWMPPRPWEPQFRGAYEHDPQRTRRRRPRAATGRSGQATRRLSPAQEHRPGKDLGKRAARALALARQYKEDANAIFVDAAKCRGKRDAFTTVAIRASTGELLTASTVRTRAASRAEEVQFQQPSLPERPQSSATRRPPSATSTAAGVEDTAKIAETGTAPSGPP</sequence>
<name>A0A9J6GC55_HAELO</name>
<evidence type="ECO:0000256" key="1">
    <source>
        <dbReference type="SAM" id="MobiDB-lite"/>
    </source>
</evidence>
<feature type="compositionally biased region" description="Basic and acidic residues" evidence="1">
    <location>
        <begin position="1"/>
        <end position="10"/>
    </location>
</feature>
<feature type="compositionally biased region" description="Basic residues" evidence="1">
    <location>
        <begin position="11"/>
        <end position="25"/>
    </location>
</feature>
<feature type="region of interest" description="Disordered" evidence="1">
    <location>
        <begin position="174"/>
        <end position="225"/>
    </location>
</feature>
<protein>
    <submittedName>
        <fullName evidence="2">Uncharacterized protein</fullName>
    </submittedName>
</protein>
<organism evidence="2 3">
    <name type="scientific">Haemaphysalis longicornis</name>
    <name type="common">Bush tick</name>
    <dbReference type="NCBI Taxonomy" id="44386"/>
    <lineage>
        <taxon>Eukaryota</taxon>
        <taxon>Metazoa</taxon>
        <taxon>Ecdysozoa</taxon>
        <taxon>Arthropoda</taxon>
        <taxon>Chelicerata</taxon>
        <taxon>Arachnida</taxon>
        <taxon>Acari</taxon>
        <taxon>Parasitiformes</taxon>
        <taxon>Ixodida</taxon>
        <taxon>Ixodoidea</taxon>
        <taxon>Ixodidae</taxon>
        <taxon>Haemaphysalinae</taxon>
        <taxon>Haemaphysalis</taxon>
    </lineage>
</organism>
<keyword evidence="3" id="KW-1185">Reference proteome</keyword>
<evidence type="ECO:0000313" key="3">
    <source>
        <dbReference type="Proteomes" id="UP000821853"/>
    </source>
</evidence>
<evidence type="ECO:0000313" key="2">
    <source>
        <dbReference type="EMBL" id="KAH9372439.1"/>
    </source>
</evidence>
<feature type="compositionally biased region" description="Basic and acidic residues" evidence="1">
    <location>
        <begin position="107"/>
        <end position="117"/>
    </location>
</feature>
<dbReference type="AlphaFoldDB" id="A0A9J6GC55"/>
<reference evidence="2 3" key="1">
    <citation type="journal article" date="2020" name="Cell">
        <title>Large-Scale Comparative Analyses of Tick Genomes Elucidate Their Genetic Diversity and Vector Capacities.</title>
        <authorList>
            <consortium name="Tick Genome and Microbiome Consortium (TIGMIC)"/>
            <person name="Jia N."/>
            <person name="Wang J."/>
            <person name="Shi W."/>
            <person name="Du L."/>
            <person name="Sun Y."/>
            <person name="Zhan W."/>
            <person name="Jiang J.F."/>
            <person name="Wang Q."/>
            <person name="Zhang B."/>
            <person name="Ji P."/>
            <person name="Bell-Sakyi L."/>
            <person name="Cui X.M."/>
            <person name="Yuan T.T."/>
            <person name="Jiang B.G."/>
            <person name="Yang W.F."/>
            <person name="Lam T.T."/>
            <person name="Chang Q.C."/>
            <person name="Ding S.J."/>
            <person name="Wang X.J."/>
            <person name="Zhu J.G."/>
            <person name="Ruan X.D."/>
            <person name="Zhao L."/>
            <person name="Wei J.T."/>
            <person name="Ye R.Z."/>
            <person name="Que T.C."/>
            <person name="Du C.H."/>
            <person name="Zhou Y.H."/>
            <person name="Cheng J.X."/>
            <person name="Dai P.F."/>
            <person name="Guo W.B."/>
            <person name="Han X.H."/>
            <person name="Huang E.J."/>
            <person name="Li L.F."/>
            <person name="Wei W."/>
            <person name="Gao Y.C."/>
            <person name="Liu J.Z."/>
            <person name="Shao H.Z."/>
            <person name="Wang X."/>
            <person name="Wang C.C."/>
            <person name="Yang T.C."/>
            <person name="Huo Q.B."/>
            <person name="Li W."/>
            <person name="Chen H.Y."/>
            <person name="Chen S.E."/>
            <person name="Zhou L.G."/>
            <person name="Ni X.B."/>
            <person name="Tian J.H."/>
            <person name="Sheng Y."/>
            <person name="Liu T."/>
            <person name="Pan Y.S."/>
            <person name="Xia L.Y."/>
            <person name="Li J."/>
            <person name="Zhao F."/>
            <person name="Cao W.C."/>
        </authorList>
    </citation>
    <scope>NUCLEOTIDE SEQUENCE [LARGE SCALE GENOMIC DNA]</scope>
    <source>
        <strain evidence="2">HaeL-2018</strain>
    </source>
</reference>
<accession>A0A9J6GC55</accession>
<dbReference type="Proteomes" id="UP000821853">
    <property type="component" value="Chromosome 4"/>
</dbReference>
<feature type="region of interest" description="Disordered" evidence="1">
    <location>
        <begin position="65"/>
        <end position="118"/>
    </location>
</feature>